<dbReference type="PANTHER" id="PTHR10694:SF7">
    <property type="entry name" value="[HISTONE H3]-TRIMETHYL-L-LYSINE(9) DEMETHYLASE"/>
    <property type="match status" value="1"/>
</dbReference>
<dbReference type="InterPro" id="IPR003347">
    <property type="entry name" value="JmjC_dom"/>
</dbReference>
<dbReference type="GeneID" id="113213801"/>
<dbReference type="GO" id="GO:0051864">
    <property type="term" value="F:histone H3K36 demethylase activity"/>
    <property type="evidence" value="ECO:0007669"/>
    <property type="project" value="TreeGrafter"/>
</dbReference>
<dbReference type="SUPFAM" id="SSF51197">
    <property type="entry name" value="Clavaminate synthase-like"/>
    <property type="match status" value="1"/>
</dbReference>
<gene>
    <name evidence="3 4" type="primary">LOC113213801</name>
</gene>
<dbReference type="GO" id="GO:0032454">
    <property type="term" value="F:histone H3K9 demethylase activity"/>
    <property type="evidence" value="ECO:0007669"/>
    <property type="project" value="TreeGrafter"/>
</dbReference>
<dbReference type="GO" id="GO:0005634">
    <property type="term" value="C:nucleus"/>
    <property type="evidence" value="ECO:0007669"/>
    <property type="project" value="TreeGrafter"/>
</dbReference>
<proteinExistence type="predicted"/>
<evidence type="ECO:0000259" key="1">
    <source>
        <dbReference type="PROSITE" id="PS51184"/>
    </source>
</evidence>
<dbReference type="SMART" id="SM00558">
    <property type="entry name" value="JmjC"/>
    <property type="match status" value="1"/>
</dbReference>
<name>A0A9C6X831_FRAOC</name>
<dbReference type="RefSeq" id="XP_052130838.1">
    <property type="nucleotide sequence ID" value="XM_052274878.1"/>
</dbReference>
<protein>
    <submittedName>
        <fullName evidence="3 4">Lysine-specific demethylase 4D-like</fullName>
    </submittedName>
</protein>
<reference evidence="3 4" key="1">
    <citation type="submission" date="2025-04" db="UniProtKB">
        <authorList>
            <consortium name="RefSeq"/>
        </authorList>
    </citation>
    <scope>IDENTIFICATION</scope>
    <source>
        <tissue evidence="3 4">Whole organism</tissue>
    </source>
</reference>
<dbReference type="GO" id="GO:0000785">
    <property type="term" value="C:chromatin"/>
    <property type="evidence" value="ECO:0007669"/>
    <property type="project" value="TreeGrafter"/>
</dbReference>
<keyword evidence="2" id="KW-1185">Reference proteome</keyword>
<dbReference type="Proteomes" id="UP000504606">
    <property type="component" value="Unplaced"/>
</dbReference>
<dbReference type="OrthoDB" id="9547406at2759"/>
<dbReference type="PANTHER" id="PTHR10694">
    <property type="entry name" value="LYSINE-SPECIFIC DEMETHYLASE"/>
    <property type="match status" value="1"/>
</dbReference>
<feature type="domain" description="JmjC" evidence="1">
    <location>
        <begin position="1"/>
        <end position="161"/>
    </location>
</feature>
<dbReference type="AlphaFoldDB" id="A0A9C6X831"/>
<dbReference type="KEGG" id="foc:113213801"/>
<dbReference type="PROSITE" id="PS51184">
    <property type="entry name" value="JMJC"/>
    <property type="match status" value="1"/>
</dbReference>
<dbReference type="Gene3D" id="2.60.120.650">
    <property type="entry name" value="Cupin"/>
    <property type="match status" value="1"/>
</dbReference>
<sequence length="198" mass="22070">MRENCNHVCPRSSSDGNYPGINSSYMYFGLKHSFFPIHIEDLSMYSINFLHRRGFPKIWVVVPPTSISKLHHFLSREFAGPAQHRTCIGLLSHKYFVPTPAWLRRNGIPFKVVVQRNGEGVLVAPNAAHFGFNTGNNCAEATNFASKAYLPYGIVYPKCTCMPGEVHADLTVVIKSQSPELLEAYKAGKVPVVSSPNF</sequence>
<organism evidence="2 3">
    <name type="scientific">Frankliniella occidentalis</name>
    <name type="common">Western flower thrips</name>
    <name type="synonym">Euthrips occidentalis</name>
    <dbReference type="NCBI Taxonomy" id="133901"/>
    <lineage>
        <taxon>Eukaryota</taxon>
        <taxon>Metazoa</taxon>
        <taxon>Ecdysozoa</taxon>
        <taxon>Arthropoda</taxon>
        <taxon>Hexapoda</taxon>
        <taxon>Insecta</taxon>
        <taxon>Pterygota</taxon>
        <taxon>Neoptera</taxon>
        <taxon>Paraneoptera</taxon>
        <taxon>Thysanoptera</taxon>
        <taxon>Terebrantia</taxon>
        <taxon>Thripoidea</taxon>
        <taxon>Thripidae</taxon>
        <taxon>Frankliniella</taxon>
    </lineage>
</organism>
<accession>A0A9C6X831</accession>
<dbReference type="RefSeq" id="XP_052130839.1">
    <property type="nucleotide sequence ID" value="XM_052274879.1"/>
</dbReference>
<dbReference type="GO" id="GO:0010468">
    <property type="term" value="P:regulation of gene expression"/>
    <property type="evidence" value="ECO:0007669"/>
    <property type="project" value="TreeGrafter"/>
</dbReference>
<evidence type="ECO:0000313" key="3">
    <source>
        <dbReference type="RefSeq" id="XP_052130838.1"/>
    </source>
</evidence>
<evidence type="ECO:0000313" key="2">
    <source>
        <dbReference type="Proteomes" id="UP000504606"/>
    </source>
</evidence>
<evidence type="ECO:0000313" key="4">
    <source>
        <dbReference type="RefSeq" id="XP_052130839.1"/>
    </source>
</evidence>
<dbReference type="Pfam" id="PF02373">
    <property type="entry name" value="JmjC"/>
    <property type="match status" value="1"/>
</dbReference>